<evidence type="ECO:0000313" key="11">
    <source>
        <dbReference type="Proteomes" id="UP000306740"/>
    </source>
</evidence>
<keyword evidence="5 7" id="KW-1133">Transmembrane helix</keyword>
<evidence type="ECO:0000256" key="7">
    <source>
        <dbReference type="SAM" id="Phobius"/>
    </source>
</evidence>
<dbReference type="SUPFAM" id="SSF48317">
    <property type="entry name" value="Acid phosphatase/Vanadium-dependent haloperoxidase"/>
    <property type="match status" value="1"/>
</dbReference>
<comment type="caution">
    <text evidence="10">The sequence shown here is derived from an EMBL/GenBank/DDBJ whole genome shotgun (WGS) entry which is preliminary data.</text>
</comment>
<feature type="transmembrane region" description="Helical" evidence="7">
    <location>
        <begin position="148"/>
        <end position="167"/>
    </location>
</feature>
<name>A0A5C4MUU4_9ACTN</name>
<proteinExistence type="predicted"/>
<evidence type="ECO:0000256" key="3">
    <source>
        <dbReference type="ARBA" id="ARBA00022692"/>
    </source>
</evidence>
<dbReference type="EMBL" id="VDFR01000038">
    <property type="protein sequence ID" value="TNC48238.1"/>
    <property type="molecule type" value="Genomic_DNA"/>
</dbReference>
<evidence type="ECO:0000313" key="9">
    <source>
        <dbReference type="EMBL" id="TNC44681.1"/>
    </source>
</evidence>
<dbReference type="Proteomes" id="UP000306740">
    <property type="component" value="Unassembled WGS sequence"/>
</dbReference>
<dbReference type="Gene3D" id="1.20.144.10">
    <property type="entry name" value="Phosphatidic acid phosphatase type 2/haloperoxidase"/>
    <property type="match status" value="1"/>
</dbReference>
<feature type="domain" description="Phosphatidic acid phosphatase type 2/haloperoxidase" evidence="8">
    <location>
        <begin position="54"/>
        <end position="163"/>
    </location>
</feature>
<evidence type="ECO:0000256" key="6">
    <source>
        <dbReference type="ARBA" id="ARBA00023136"/>
    </source>
</evidence>
<dbReference type="InterPro" id="IPR000326">
    <property type="entry name" value="PAP2/HPO"/>
</dbReference>
<dbReference type="EMBL" id="VDFR01000072">
    <property type="protein sequence ID" value="TNC44681.1"/>
    <property type="molecule type" value="Genomic_DNA"/>
</dbReference>
<keyword evidence="2" id="KW-1003">Cell membrane</keyword>
<dbReference type="Pfam" id="PF01569">
    <property type="entry name" value="PAP2"/>
    <property type="match status" value="1"/>
</dbReference>
<reference evidence="10 11" key="1">
    <citation type="submission" date="2019-05" db="EMBL/GenBank/DDBJ databases">
        <title>Mumia sp. nov., isolated from the intestinal contents of plateau pika (Ochotona curzoniae) in the Qinghai-Tibet plateau of China.</title>
        <authorList>
            <person name="Tian Z."/>
        </authorList>
    </citation>
    <scope>NUCLEOTIDE SEQUENCE [LARGE SCALE GENOMIC DNA]</scope>
    <source>
        <strain evidence="11">527</strain>
        <strain evidence="10">Z527</strain>
    </source>
</reference>
<dbReference type="SMART" id="SM00014">
    <property type="entry name" value="acidPPc"/>
    <property type="match status" value="1"/>
</dbReference>
<dbReference type="AlphaFoldDB" id="A0A5C4MUU4"/>
<keyword evidence="6 7" id="KW-0472">Membrane</keyword>
<keyword evidence="3 7" id="KW-0812">Transmembrane</keyword>
<gene>
    <name evidence="10" type="ORF">FHE65_07775</name>
    <name evidence="9" type="ORF">FHE65_16695</name>
</gene>
<evidence type="ECO:0000259" key="8">
    <source>
        <dbReference type="SMART" id="SM00014"/>
    </source>
</evidence>
<evidence type="ECO:0000256" key="1">
    <source>
        <dbReference type="ARBA" id="ARBA00004651"/>
    </source>
</evidence>
<feature type="transmembrane region" description="Helical" evidence="7">
    <location>
        <begin position="125"/>
        <end position="142"/>
    </location>
</feature>
<comment type="subcellular location">
    <subcellularLocation>
        <location evidence="1">Cell membrane</location>
        <topology evidence="1">Multi-pass membrane protein</topology>
    </subcellularLocation>
</comment>
<dbReference type="RefSeq" id="WP_139105633.1">
    <property type="nucleotide sequence ID" value="NZ_VDFR01000038.1"/>
</dbReference>
<dbReference type="InterPro" id="IPR036938">
    <property type="entry name" value="PAP2/HPO_sf"/>
</dbReference>
<dbReference type="GO" id="GO:0016787">
    <property type="term" value="F:hydrolase activity"/>
    <property type="evidence" value="ECO:0007669"/>
    <property type="project" value="UniProtKB-KW"/>
</dbReference>
<evidence type="ECO:0000256" key="5">
    <source>
        <dbReference type="ARBA" id="ARBA00022989"/>
    </source>
</evidence>
<evidence type="ECO:0000256" key="2">
    <source>
        <dbReference type="ARBA" id="ARBA00022475"/>
    </source>
</evidence>
<organism evidence="10 11">
    <name type="scientific">Mumia zhuanghuii</name>
    <dbReference type="NCBI Taxonomy" id="2585211"/>
    <lineage>
        <taxon>Bacteria</taxon>
        <taxon>Bacillati</taxon>
        <taxon>Actinomycetota</taxon>
        <taxon>Actinomycetes</taxon>
        <taxon>Propionibacteriales</taxon>
        <taxon>Nocardioidaceae</taxon>
        <taxon>Mumia</taxon>
    </lineage>
</organism>
<dbReference type="OrthoDB" id="5243958at2"/>
<protein>
    <submittedName>
        <fullName evidence="10">Phosphatase PAP2 family protein</fullName>
    </submittedName>
</protein>
<feature type="transmembrane region" description="Helical" evidence="7">
    <location>
        <begin position="53"/>
        <end position="70"/>
    </location>
</feature>
<sequence length="180" mass="18282">MLISDPLSRLIAEAATGLPTPLATAVELIPDLGIVVLSLLLAAAAYGRGPRTLAIGIAAGVGVVLAYGASEVLKVLVRDERPCRTLDVLATCPGTGDWAWPSNHATIAAGLATAVVLAVPQWWRYAVLLAGVVVLGRVVVGVHDIADVVAGAALGITVTVVVARLLAHRVATLLVRGPAG</sequence>
<accession>A0A5C4MUU4</accession>
<feature type="transmembrane region" description="Helical" evidence="7">
    <location>
        <begin position="28"/>
        <end position="46"/>
    </location>
</feature>
<evidence type="ECO:0000256" key="4">
    <source>
        <dbReference type="ARBA" id="ARBA00022801"/>
    </source>
</evidence>
<dbReference type="PANTHER" id="PTHR14969">
    <property type="entry name" value="SPHINGOSINE-1-PHOSPHATE PHOSPHOHYDROLASE"/>
    <property type="match status" value="1"/>
</dbReference>
<evidence type="ECO:0000313" key="10">
    <source>
        <dbReference type="EMBL" id="TNC48238.1"/>
    </source>
</evidence>
<dbReference type="GO" id="GO:0005886">
    <property type="term" value="C:plasma membrane"/>
    <property type="evidence" value="ECO:0007669"/>
    <property type="project" value="UniProtKB-SubCell"/>
</dbReference>
<dbReference type="PANTHER" id="PTHR14969:SF62">
    <property type="entry name" value="DECAPRENYLPHOSPHORYL-5-PHOSPHORIBOSE PHOSPHATASE RV3807C-RELATED"/>
    <property type="match status" value="1"/>
</dbReference>
<keyword evidence="4" id="KW-0378">Hydrolase</keyword>